<organism evidence="1 2">
    <name type="scientific">Coemansia biformis</name>
    <dbReference type="NCBI Taxonomy" id="1286918"/>
    <lineage>
        <taxon>Eukaryota</taxon>
        <taxon>Fungi</taxon>
        <taxon>Fungi incertae sedis</taxon>
        <taxon>Zoopagomycota</taxon>
        <taxon>Kickxellomycotina</taxon>
        <taxon>Kickxellomycetes</taxon>
        <taxon>Kickxellales</taxon>
        <taxon>Kickxellaceae</taxon>
        <taxon>Coemansia</taxon>
    </lineage>
</organism>
<sequence>MIRFVIAMAVHKSAEKDSQLGEKWNGNYKGPRLCSQLPIPDMYWQLHTAGEGAYVEIPNPGRPVEVGESVCVRVIVPPNPYQRQSLVYMPVPGTPWDSVMLDLVGKATGISIPVRLQPVVHVNNYQPGEVHIYEADVVLRDVDHYRPTGYIEYRNAMWNSEGNNTRVEYEPEPLEVPVGMEIVARDRHQTSRYSLKQHLALPLCTSLDAEGRWVDKDSLPFDGSLVAPSDNHNR</sequence>
<reference evidence="1" key="1">
    <citation type="submission" date="2022-07" db="EMBL/GenBank/DDBJ databases">
        <title>Phylogenomic reconstructions and comparative analyses of Kickxellomycotina fungi.</title>
        <authorList>
            <person name="Reynolds N.K."/>
            <person name="Stajich J.E."/>
            <person name="Barry K."/>
            <person name="Grigoriev I.V."/>
            <person name="Crous P."/>
            <person name="Smith M.E."/>
        </authorList>
    </citation>
    <scope>NUCLEOTIDE SEQUENCE</scope>
    <source>
        <strain evidence="1">BCRC 34381</strain>
    </source>
</reference>
<evidence type="ECO:0000313" key="1">
    <source>
        <dbReference type="EMBL" id="KAJ1718070.1"/>
    </source>
</evidence>
<comment type="caution">
    <text evidence="1">The sequence shown here is derived from an EMBL/GenBank/DDBJ whole genome shotgun (WGS) entry which is preliminary data.</text>
</comment>
<dbReference type="EMBL" id="JANBOI010003934">
    <property type="protein sequence ID" value="KAJ1718070.1"/>
    <property type="molecule type" value="Genomic_DNA"/>
</dbReference>
<name>A0A9W7XS77_9FUNG</name>
<proteinExistence type="predicted"/>
<gene>
    <name evidence="1" type="ORF">LPJ61_006889</name>
</gene>
<protein>
    <submittedName>
        <fullName evidence="1">Uncharacterized protein</fullName>
    </submittedName>
</protein>
<accession>A0A9W7XS77</accession>
<keyword evidence="2" id="KW-1185">Reference proteome</keyword>
<dbReference type="OrthoDB" id="2104804at2759"/>
<evidence type="ECO:0000313" key="2">
    <source>
        <dbReference type="Proteomes" id="UP001143981"/>
    </source>
</evidence>
<feature type="non-terminal residue" evidence="1">
    <location>
        <position position="234"/>
    </location>
</feature>
<dbReference type="AlphaFoldDB" id="A0A9W7XS77"/>
<dbReference type="Proteomes" id="UP001143981">
    <property type="component" value="Unassembled WGS sequence"/>
</dbReference>